<keyword evidence="1" id="KW-0195">Cyclin</keyword>
<accession>A0A7S2JEF2</accession>
<evidence type="ECO:0000313" key="4">
    <source>
        <dbReference type="EMBL" id="CAD9544704.1"/>
    </source>
</evidence>
<dbReference type="SMART" id="SM01332">
    <property type="entry name" value="Cyclin_C"/>
    <property type="match status" value="1"/>
</dbReference>
<dbReference type="InterPro" id="IPR006671">
    <property type="entry name" value="Cyclin_N"/>
</dbReference>
<proteinExistence type="predicted"/>
<dbReference type="SUPFAM" id="SSF47954">
    <property type="entry name" value="Cyclin-like"/>
    <property type="match status" value="2"/>
</dbReference>
<feature type="domain" description="Cyclin C-terminal" evidence="3">
    <location>
        <begin position="282"/>
        <end position="405"/>
    </location>
</feature>
<dbReference type="CDD" id="cd00043">
    <property type="entry name" value="CYCLIN_SF"/>
    <property type="match status" value="1"/>
</dbReference>
<organism evidence="4">
    <name type="scientific">Zooxanthella nutricula</name>
    <dbReference type="NCBI Taxonomy" id="1333877"/>
    <lineage>
        <taxon>Eukaryota</taxon>
        <taxon>Sar</taxon>
        <taxon>Alveolata</taxon>
        <taxon>Dinophyceae</taxon>
        <taxon>Peridiniales</taxon>
        <taxon>Peridiniales incertae sedis</taxon>
        <taxon>Zooxanthella</taxon>
    </lineage>
</organism>
<keyword evidence="2" id="KW-0732">Signal</keyword>
<dbReference type="InterPro" id="IPR036915">
    <property type="entry name" value="Cyclin-like_sf"/>
</dbReference>
<protein>
    <recommendedName>
        <fullName evidence="3">Cyclin C-terminal domain-containing protein</fullName>
    </recommendedName>
</protein>
<sequence length="407" mass="44461">MIASRVVGSLIAFAAAAFAARTRTRAAVGGGSLARAGSTARVDGGCPSGFSCCALMPDDMVPVCVDSTSIAAKVKGEPTSDCAAFFLNSPLDRVTGRGQWSAATRPMRCRATSRFFRSVSPIDDAGNATQFLDLTQLSEDDDETLENFLATQANWMPQEVGDVTVRDEAVTTLLVDSQLVGLSEATLYLAVTILDWYISDAAVQAEDYLRVGFAALCLAARTQPKIKVDKILGGIDSGLWKYLVDQNDARGKSNMAFILESSEKLEVTILEAMHAKSKYVSPTAMDFLGILERPNWGAAGDKEASNELAHHIANLALESGETRLERPVVIASAALYLSNDYCERQDKWPPWMEHISTVERGEALRVAEKLRRLIEFHEEHRGSFASFARLQTKRQWRKINNYAADAP</sequence>
<name>A0A7S2JEF2_9DINO</name>
<feature type="chain" id="PRO_5031244196" description="Cyclin C-terminal domain-containing protein" evidence="2">
    <location>
        <begin position="20"/>
        <end position="407"/>
    </location>
</feature>
<gene>
    <name evidence="4" type="ORF">BRAN1462_LOCUS17000</name>
</gene>
<dbReference type="Pfam" id="PF00134">
    <property type="entry name" value="Cyclin_N"/>
    <property type="match status" value="1"/>
</dbReference>
<feature type="signal peptide" evidence="2">
    <location>
        <begin position="1"/>
        <end position="19"/>
    </location>
</feature>
<evidence type="ECO:0000256" key="2">
    <source>
        <dbReference type="SAM" id="SignalP"/>
    </source>
</evidence>
<dbReference type="AlphaFoldDB" id="A0A7S2JEF2"/>
<dbReference type="InterPro" id="IPR004367">
    <property type="entry name" value="Cyclin_C-dom"/>
</dbReference>
<dbReference type="Gene3D" id="1.10.472.10">
    <property type="entry name" value="Cyclin-like"/>
    <property type="match status" value="2"/>
</dbReference>
<evidence type="ECO:0000259" key="3">
    <source>
        <dbReference type="SMART" id="SM01332"/>
    </source>
</evidence>
<dbReference type="EMBL" id="HBGW01026733">
    <property type="protein sequence ID" value="CAD9544704.1"/>
    <property type="molecule type" value="Transcribed_RNA"/>
</dbReference>
<reference evidence="4" key="1">
    <citation type="submission" date="2021-01" db="EMBL/GenBank/DDBJ databases">
        <authorList>
            <person name="Corre E."/>
            <person name="Pelletier E."/>
            <person name="Niang G."/>
            <person name="Scheremetjew M."/>
            <person name="Finn R."/>
            <person name="Kale V."/>
            <person name="Holt S."/>
            <person name="Cochrane G."/>
            <person name="Meng A."/>
            <person name="Brown T."/>
            <person name="Cohen L."/>
        </authorList>
    </citation>
    <scope>NUCLEOTIDE SEQUENCE</scope>
    <source>
        <strain evidence="4">RCC3387</strain>
    </source>
</reference>
<evidence type="ECO:0000256" key="1">
    <source>
        <dbReference type="ARBA" id="ARBA00023127"/>
    </source>
</evidence>